<proteinExistence type="predicted"/>
<sequence>QDSALKVFAWAAGKSLSVEEIEVAPPKAREVRVKIVATGICRTDDHVLDGTFPVLEFPVIPGHEGAGIVESTGEGVTSVKPGNQRCTEIRISLWLHTSLCCTITHTFLIKYHKVLEAGSEQVLWTGKAESSQQGAVIRKLI</sequence>
<dbReference type="PANTHER" id="PTHR43880:SF8">
    <property type="entry name" value="ALCOHOL DEHYDROGENASE 6 (CLASS V)"/>
    <property type="match status" value="1"/>
</dbReference>
<feature type="domain" description="Alcohol dehydrogenase-like N-terminal" evidence="4">
    <location>
        <begin position="28"/>
        <end position="86"/>
    </location>
</feature>
<dbReference type="Gene3D" id="3.90.180.10">
    <property type="entry name" value="Medium-chain alcohol dehydrogenases, catalytic domain"/>
    <property type="match status" value="1"/>
</dbReference>
<evidence type="ECO:0000256" key="1">
    <source>
        <dbReference type="ARBA" id="ARBA00022723"/>
    </source>
</evidence>
<dbReference type="PROSITE" id="PS00059">
    <property type="entry name" value="ADH_ZINC"/>
    <property type="match status" value="1"/>
</dbReference>
<name>A0A8C2T4M2_COTJA</name>
<dbReference type="GO" id="GO:0042573">
    <property type="term" value="P:retinoic acid metabolic process"/>
    <property type="evidence" value="ECO:0007669"/>
    <property type="project" value="TreeGrafter"/>
</dbReference>
<dbReference type="GO" id="GO:0042572">
    <property type="term" value="P:retinol metabolic process"/>
    <property type="evidence" value="ECO:0007669"/>
    <property type="project" value="TreeGrafter"/>
</dbReference>
<dbReference type="AlphaFoldDB" id="A0A8C2T4M2"/>
<keyword evidence="2" id="KW-0862">Zinc</keyword>
<evidence type="ECO:0000256" key="2">
    <source>
        <dbReference type="ARBA" id="ARBA00022833"/>
    </source>
</evidence>
<dbReference type="SUPFAM" id="SSF50129">
    <property type="entry name" value="GroES-like"/>
    <property type="match status" value="1"/>
</dbReference>
<evidence type="ECO:0000313" key="6">
    <source>
        <dbReference type="Proteomes" id="UP000694412"/>
    </source>
</evidence>
<dbReference type="GO" id="GO:0008270">
    <property type="term" value="F:zinc ion binding"/>
    <property type="evidence" value="ECO:0007669"/>
    <property type="project" value="InterPro"/>
</dbReference>
<accession>A0A8C2T4M2</accession>
<dbReference type="Ensembl" id="ENSCJPT00005011700.1">
    <property type="protein sequence ID" value="ENSCJPP00005007572.1"/>
    <property type="gene ID" value="ENSCJPG00005006946.1"/>
</dbReference>
<evidence type="ECO:0000313" key="5">
    <source>
        <dbReference type="Ensembl" id="ENSCJPP00005007572.1"/>
    </source>
</evidence>
<dbReference type="Proteomes" id="UP000694412">
    <property type="component" value="Chromosome 4"/>
</dbReference>
<dbReference type="GeneTree" id="ENSGT00940000162845"/>
<evidence type="ECO:0000256" key="3">
    <source>
        <dbReference type="ARBA" id="ARBA00023002"/>
    </source>
</evidence>
<dbReference type="Pfam" id="PF08240">
    <property type="entry name" value="ADH_N"/>
    <property type="match status" value="1"/>
</dbReference>
<reference evidence="5" key="3">
    <citation type="submission" date="2025-09" db="UniProtKB">
        <authorList>
            <consortium name="Ensembl"/>
        </authorList>
    </citation>
    <scope>IDENTIFICATION</scope>
</reference>
<keyword evidence="3" id="KW-0560">Oxidoreductase</keyword>
<organism evidence="5 6">
    <name type="scientific">Coturnix japonica</name>
    <name type="common">Japanese quail</name>
    <name type="synonym">Coturnix coturnix japonica</name>
    <dbReference type="NCBI Taxonomy" id="93934"/>
    <lineage>
        <taxon>Eukaryota</taxon>
        <taxon>Metazoa</taxon>
        <taxon>Chordata</taxon>
        <taxon>Craniata</taxon>
        <taxon>Vertebrata</taxon>
        <taxon>Euteleostomi</taxon>
        <taxon>Archelosauria</taxon>
        <taxon>Archosauria</taxon>
        <taxon>Dinosauria</taxon>
        <taxon>Saurischia</taxon>
        <taxon>Theropoda</taxon>
        <taxon>Coelurosauria</taxon>
        <taxon>Aves</taxon>
        <taxon>Neognathae</taxon>
        <taxon>Galloanserae</taxon>
        <taxon>Galliformes</taxon>
        <taxon>Phasianidae</taxon>
        <taxon>Perdicinae</taxon>
        <taxon>Coturnix</taxon>
    </lineage>
</organism>
<dbReference type="InterPro" id="IPR013154">
    <property type="entry name" value="ADH-like_N"/>
</dbReference>
<dbReference type="InterPro" id="IPR002328">
    <property type="entry name" value="ADH_Zn_CS"/>
</dbReference>
<evidence type="ECO:0000259" key="4">
    <source>
        <dbReference type="Pfam" id="PF08240"/>
    </source>
</evidence>
<protein>
    <recommendedName>
        <fullName evidence="4">Alcohol dehydrogenase-like N-terminal domain-containing protein</fullName>
    </recommendedName>
</protein>
<reference evidence="5" key="1">
    <citation type="submission" date="2015-11" db="EMBL/GenBank/DDBJ databases">
        <authorList>
            <consortium name="International Coturnix japonica Genome Analysis Consortium"/>
            <person name="Warren W."/>
            <person name="Burt D.W."/>
            <person name="Antin P.B."/>
            <person name="Lanford R."/>
            <person name="Gros J."/>
            <person name="Wilson R.K."/>
        </authorList>
    </citation>
    <scope>NUCLEOTIDE SEQUENCE [LARGE SCALE GENOMIC DNA]</scope>
</reference>
<dbReference type="GO" id="GO:0005829">
    <property type="term" value="C:cytosol"/>
    <property type="evidence" value="ECO:0007669"/>
    <property type="project" value="TreeGrafter"/>
</dbReference>
<reference evidence="5" key="2">
    <citation type="submission" date="2025-08" db="UniProtKB">
        <authorList>
            <consortium name="Ensembl"/>
        </authorList>
    </citation>
    <scope>IDENTIFICATION</scope>
</reference>
<dbReference type="InterPro" id="IPR011032">
    <property type="entry name" value="GroES-like_sf"/>
</dbReference>
<dbReference type="PANTHER" id="PTHR43880">
    <property type="entry name" value="ALCOHOL DEHYDROGENASE"/>
    <property type="match status" value="1"/>
</dbReference>
<dbReference type="GO" id="GO:0004745">
    <property type="term" value="F:all-trans-retinol dehydrogenase (NAD+) activity"/>
    <property type="evidence" value="ECO:0007669"/>
    <property type="project" value="TreeGrafter"/>
</dbReference>
<keyword evidence="1" id="KW-0479">Metal-binding</keyword>
<keyword evidence="6" id="KW-1185">Reference proteome</keyword>